<evidence type="ECO:0000313" key="2">
    <source>
        <dbReference type="EMBL" id="KAK5986360.1"/>
    </source>
</evidence>
<feature type="domain" description="Myotubularin-related 12-like C-terminal" evidence="1">
    <location>
        <begin position="59"/>
        <end position="94"/>
    </location>
</feature>
<keyword evidence="3" id="KW-1185">Reference proteome</keyword>
<evidence type="ECO:0000313" key="3">
    <source>
        <dbReference type="Proteomes" id="UP001331761"/>
    </source>
</evidence>
<dbReference type="EMBL" id="WIXE01000677">
    <property type="protein sequence ID" value="KAK5986360.1"/>
    <property type="molecule type" value="Genomic_DNA"/>
</dbReference>
<evidence type="ECO:0000259" key="1">
    <source>
        <dbReference type="Pfam" id="PF12578"/>
    </source>
</evidence>
<organism evidence="2 3">
    <name type="scientific">Trichostrongylus colubriformis</name>
    <name type="common">Black scour worm</name>
    <dbReference type="NCBI Taxonomy" id="6319"/>
    <lineage>
        <taxon>Eukaryota</taxon>
        <taxon>Metazoa</taxon>
        <taxon>Ecdysozoa</taxon>
        <taxon>Nematoda</taxon>
        <taxon>Chromadorea</taxon>
        <taxon>Rhabditida</taxon>
        <taxon>Rhabditina</taxon>
        <taxon>Rhabditomorpha</taxon>
        <taxon>Strongyloidea</taxon>
        <taxon>Trichostrongylidae</taxon>
        <taxon>Trichostrongylus</taxon>
    </lineage>
</organism>
<dbReference type="AlphaFoldDB" id="A0AAN8G5H6"/>
<proteinExistence type="predicted"/>
<protein>
    <submittedName>
        <fullName evidence="2">3-PAP domain-containing protein</fullName>
    </submittedName>
</protein>
<dbReference type="InterPro" id="IPR022587">
    <property type="entry name" value="MTMR12-like_C"/>
</dbReference>
<dbReference type="Pfam" id="PF12578">
    <property type="entry name" value="3-PAP"/>
    <property type="match status" value="1"/>
</dbReference>
<accession>A0AAN8G5H6</accession>
<sequence>MVPAFSASSVADQLASNITGSPFPLERFFHESYTRLFISVTNIGAAIVEKSSGMPLIYEVLRPPRTIVDVQLWNECYLRWIPAANVTRGGSVVEDLALKEVIEEEFPSSIAVLSRLGATSVDMDKVSSAHPYSTADVNHRGYFANRDSDSLSISSMSLSVHEDRWKVSLFFPL</sequence>
<gene>
    <name evidence="2" type="ORF">GCK32_018648</name>
</gene>
<dbReference type="Proteomes" id="UP001331761">
    <property type="component" value="Unassembled WGS sequence"/>
</dbReference>
<comment type="caution">
    <text evidence="2">The sequence shown here is derived from an EMBL/GenBank/DDBJ whole genome shotgun (WGS) entry which is preliminary data.</text>
</comment>
<reference evidence="2 3" key="1">
    <citation type="submission" date="2019-10" db="EMBL/GenBank/DDBJ databases">
        <title>Assembly and Annotation for the nematode Trichostrongylus colubriformis.</title>
        <authorList>
            <person name="Martin J."/>
        </authorList>
    </citation>
    <scope>NUCLEOTIDE SEQUENCE [LARGE SCALE GENOMIC DNA]</scope>
    <source>
        <strain evidence="2">G859</strain>
        <tissue evidence="2">Whole worm</tissue>
    </source>
</reference>
<name>A0AAN8G5H6_TRICO</name>